<organism evidence="1 2">
    <name type="scientific">Neomoorella thermoacetica</name>
    <name type="common">Clostridium thermoaceticum</name>
    <dbReference type="NCBI Taxonomy" id="1525"/>
    <lineage>
        <taxon>Bacteria</taxon>
        <taxon>Bacillati</taxon>
        <taxon>Bacillota</taxon>
        <taxon>Clostridia</taxon>
        <taxon>Neomoorellales</taxon>
        <taxon>Neomoorellaceae</taxon>
        <taxon>Neomoorella</taxon>
    </lineage>
</organism>
<reference evidence="1 2" key="1">
    <citation type="submission" date="2016-08" db="EMBL/GenBank/DDBJ databases">
        <title>Moorella thermoacetica DSM 103132.</title>
        <authorList>
            <person name="Jendresen C.B."/>
            <person name="Redl S.M."/>
            <person name="Jensen T.O."/>
            <person name="Nielsen A.T."/>
        </authorList>
    </citation>
    <scope>NUCLEOTIDE SEQUENCE [LARGE SCALE GENOMIC DNA]</scope>
    <source>
        <strain evidence="1 2">DSM 103132</strain>
    </source>
</reference>
<gene>
    <name evidence="1" type="ORF">Maut_01031</name>
</gene>
<evidence type="ECO:0000313" key="1">
    <source>
        <dbReference type="EMBL" id="AOQ23485.1"/>
    </source>
</evidence>
<dbReference type="Proteomes" id="UP000094598">
    <property type="component" value="Chromosome"/>
</dbReference>
<dbReference type="AlphaFoldDB" id="A0AAC9HGN9"/>
<dbReference type="EMBL" id="CP017019">
    <property type="protein sequence ID" value="AOQ23485.1"/>
    <property type="molecule type" value="Genomic_DNA"/>
</dbReference>
<accession>A0AAC9HGN9</accession>
<name>A0AAC9HGN9_NEOTH</name>
<evidence type="ECO:0000313" key="2">
    <source>
        <dbReference type="Proteomes" id="UP000094598"/>
    </source>
</evidence>
<proteinExistence type="predicted"/>
<protein>
    <submittedName>
        <fullName evidence="1">Uncharacterized protein</fullName>
    </submittedName>
</protein>
<sequence length="74" mass="8130">MFPAQLFPQVFDMGIYRPQVTVKIVAPDLFQNLFPAHDLPGVAGQEKEEIELLGRQVAYGAAVDLNLPGGNVDY</sequence>